<keyword evidence="5" id="KW-0472">Membrane</keyword>
<dbReference type="GO" id="GO:0016757">
    <property type="term" value="F:glycosyltransferase activity"/>
    <property type="evidence" value="ECO:0007669"/>
    <property type="project" value="UniProtKB-KW"/>
</dbReference>
<evidence type="ECO:0000313" key="13">
    <source>
        <dbReference type="Proteomes" id="UP000037179"/>
    </source>
</evidence>
<comment type="similarity">
    <text evidence="8">Belongs to the glycosyltransferase 2 family. CrtQ subfamily.</text>
</comment>
<dbReference type="GO" id="GO:0005886">
    <property type="term" value="C:plasma membrane"/>
    <property type="evidence" value="ECO:0007669"/>
    <property type="project" value="UniProtKB-SubCell"/>
</dbReference>
<comment type="function">
    <text evidence="6">Catalyzes the glycosylation of 4,4'-diaponeurosporenoate, i.e. the esterification of glucose at the C1'' position with the carboxyl group of 4,4'-diaponeurosporenic acid, to form glycosyl-4,4'-diaponeurosporenoate. This is a step in the biosynthesis of staphyloxanthin, an orange pigment present in most staphylococci strains.</text>
</comment>
<evidence type="ECO:0000256" key="1">
    <source>
        <dbReference type="ARBA" id="ARBA00004236"/>
    </source>
</evidence>
<keyword evidence="3 11" id="KW-0328">Glycosyltransferase</keyword>
<evidence type="ECO:0000256" key="5">
    <source>
        <dbReference type="ARBA" id="ARBA00023136"/>
    </source>
</evidence>
<dbReference type="Proteomes" id="UP000037179">
    <property type="component" value="Unassembled WGS sequence"/>
</dbReference>
<reference evidence="12 13" key="2">
    <citation type="journal article" date="2016" name="Genome Announc.">
        <title>Draft Genome Sequence of Erythromycin- and Oxytetracycline-Sensitive Nocardia seriolae Strain U-1 (NBRC 110359).</title>
        <authorList>
            <person name="Imajoh M."/>
            <person name="Sukeda M."/>
            <person name="Shimizu M."/>
            <person name="Yamane J."/>
            <person name="Ohnishi K."/>
            <person name="Oshima S."/>
        </authorList>
    </citation>
    <scope>NUCLEOTIDE SEQUENCE [LARGE SCALE GENOMIC DNA]</scope>
    <source>
        <strain evidence="12 13">U-1</strain>
    </source>
</reference>
<comment type="pathway">
    <text evidence="7">Carotenoid biosynthesis; staphyloxanthin biosynthesis; staphyloxanthin from farnesyl diphosphate: step 4/5.</text>
</comment>
<dbReference type="EMBL" id="BBYQ01000072">
    <property type="protein sequence ID" value="GAP30084.1"/>
    <property type="molecule type" value="Genomic_DNA"/>
</dbReference>
<evidence type="ECO:0000313" key="12">
    <source>
        <dbReference type="EMBL" id="GAP30084.1"/>
    </source>
</evidence>
<evidence type="ECO:0000313" key="11">
    <source>
        <dbReference type="EMBL" id="APA95753.1"/>
    </source>
</evidence>
<dbReference type="AlphaFoldDB" id="A0ABC8ANI3"/>
<protein>
    <recommendedName>
        <fullName evidence="9">4,4'-diaponeurosporenoate glycosyltransferase</fullName>
    </recommendedName>
</protein>
<gene>
    <name evidence="11" type="primary">tuaG</name>
    <name evidence="11" type="ORF">NS506_01684</name>
    <name evidence="12" type="ORF">NSK11_contig00072-0007</name>
</gene>
<dbReference type="Pfam" id="PF00535">
    <property type="entry name" value="Glycos_transf_2"/>
    <property type="match status" value="1"/>
</dbReference>
<reference evidence="11 14" key="3">
    <citation type="submission" date="2016-10" db="EMBL/GenBank/DDBJ databases">
        <title>Genome sequence of Nocardia seriolae strain EM150506, isolated from Anguila japonica.</title>
        <authorList>
            <person name="Han H.-J."/>
        </authorList>
    </citation>
    <scope>NUCLEOTIDE SEQUENCE [LARGE SCALE GENOMIC DNA]</scope>
    <source>
        <strain evidence="11 14">EM150506</strain>
    </source>
</reference>
<feature type="domain" description="Glycosyltransferase 2-like" evidence="10">
    <location>
        <begin position="18"/>
        <end position="172"/>
    </location>
</feature>
<dbReference type="RefSeq" id="WP_052086621.1">
    <property type="nucleotide sequence ID" value="NZ_AP017900.1"/>
</dbReference>
<evidence type="ECO:0000313" key="14">
    <source>
        <dbReference type="Proteomes" id="UP000180166"/>
    </source>
</evidence>
<dbReference type="EMBL" id="CP017839">
    <property type="protein sequence ID" value="APA95753.1"/>
    <property type="molecule type" value="Genomic_DNA"/>
</dbReference>
<dbReference type="SUPFAM" id="SSF53448">
    <property type="entry name" value="Nucleotide-diphospho-sugar transferases"/>
    <property type="match status" value="1"/>
</dbReference>
<dbReference type="InterPro" id="IPR001173">
    <property type="entry name" value="Glyco_trans_2-like"/>
</dbReference>
<evidence type="ECO:0000256" key="9">
    <source>
        <dbReference type="ARBA" id="ARBA00040345"/>
    </source>
</evidence>
<dbReference type="Proteomes" id="UP000180166">
    <property type="component" value="Chromosome"/>
</dbReference>
<accession>A0ABC8ANI3</accession>
<evidence type="ECO:0000256" key="6">
    <source>
        <dbReference type="ARBA" id="ARBA00037281"/>
    </source>
</evidence>
<keyword evidence="13" id="KW-1185">Reference proteome</keyword>
<proteinExistence type="inferred from homology"/>
<evidence type="ECO:0000259" key="10">
    <source>
        <dbReference type="Pfam" id="PF00535"/>
    </source>
</evidence>
<sequence>MIYQPENPETDSAGPMLSVVIPVLNEARCIRRTLDRLSAQDAVHEIVVVDNGSTDGTREILGEYARVNPKVEVIDESERGVARARNTGFDKARGEFIARTDADTVVDADWAAVIRDQFVAHPGIAALTGITTYFDSPVGFFLEFGYWLQARRGKLGGRVGNMHGPNMAIRATAWERRVREDTVTRPDVIDDLDLALCLTKVGLHIEQSTTMRAQTSARRRRTSPAGWWRFQLSGLRTITNQGYAVLPYHRLIIMGAWATHTVQWPIYRFWDFERRRFSLRPGQEREFPLIASR</sequence>
<evidence type="ECO:0000256" key="7">
    <source>
        <dbReference type="ARBA" id="ARBA00037904"/>
    </source>
</evidence>
<keyword evidence="2" id="KW-1003">Cell membrane</keyword>
<comment type="subcellular location">
    <subcellularLocation>
        <location evidence="1">Cell membrane</location>
    </subcellularLocation>
</comment>
<reference evidence="13" key="1">
    <citation type="submission" date="2015-07" db="EMBL/GenBank/DDBJ databases">
        <title>Nocardia seriolae U-1 whole genome shotgun sequence.</title>
        <authorList>
            <person name="Imajoh M."/>
            <person name="Fukumoto Y."/>
            <person name="Sukeda M."/>
            <person name="Yamane J."/>
            <person name="Yamasaki K."/>
            <person name="Shimizu M."/>
            <person name="Ohnishi K."/>
            <person name="Oshima S."/>
        </authorList>
    </citation>
    <scope>NUCLEOTIDE SEQUENCE [LARGE SCALE GENOMIC DNA]</scope>
    <source>
        <strain evidence="13">U-1</strain>
    </source>
</reference>
<dbReference type="Gene3D" id="3.90.550.10">
    <property type="entry name" value="Spore Coat Polysaccharide Biosynthesis Protein SpsA, Chain A"/>
    <property type="match status" value="1"/>
</dbReference>
<evidence type="ECO:0000256" key="4">
    <source>
        <dbReference type="ARBA" id="ARBA00022679"/>
    </source>
</evidence>
<dbReference type="KEGG" id="nsr:NS506_01684"/>
<name>A0ABC8ANI3_9NOCA</name>
<organism evidence="11 14">
    <name type="scientific">Nocardia seriolae</name>
    <dbReference type="NCBI Taxonomy" id="37332"/>
    <lineage>
        <taxon>Bacteria</taxon>
        <taxon>Bacillati</taxon>
        <taxon>Actinomycetota</taxon>
        <taxon>Actinomycetes</taxon>
        <taxon>Mycobacteriales</taxon>
        <taxon>Nocardiaceae</taxon>
        <taxon>Nocardia</taxon>
    </lineage>
</organism>
<dbReference type="CDD" id="cd00761">
    <property type="entry name" value="Glyco_tranf_GTA_type"/>
    <property type="match status" value="1"/>
</dbReference>
<dbReference type="GeneID" id="93370531"/>
<dbReference type="PANTHER" id="PTHR43646:SF2">
    <property type="entry name" value="GLYCOSYLTRANSFERASE 2-LIKE DOMAIN-CONTAINING PROTEIN"/>
    <property type="match status" value="1"/>
</dbReference>
<evidence type="ECO:0000256" key="3">
    <source>
        <dbReference type="ARBA" id="ARBA00022676"/>
    </source>
</evidence>
<dbReference type="InterPro" id="IPR029044">
    <property type="entry name" value="Nucleotide-diphossugar_trans"/>
</dbReference>
<evidence type="ECO:0000256" key="8">
    <source>
        <dbReference type="ARBA" id="ARBA00038120"/>
    </source>
</evidence>
<dbReference type="PANTHER" id="PTHR43646">
    <property type="entry name" value="GLYCOSYLTRANSFERASE"/>
    <property type="match status" value="1"/>
</dbReference>
<evidence type="ECO:0000256" key="2">
    <source>
        <dbReference type="ARBA" id="ARBA00022475"/>
    </source>
</evidence>
<keyword evidence="4 11" id="KW-0808">Transferase</keyword>